<evidence type="ECO:0000313" key="2">
    <source>
        <dbReference type="Proteomes" id="UP000215914"/>
    </source>
</evidence>
<gene>
    <name evidence="1" type="ORF">HanXRQr2_Chr15g0684271</name>
</gene>
<sequence length="43" mass="5118">MRGIGGERNYWLGLTRMPLNKLTHHFFAFLAKQTFYCISTQIR</sequence>
<evidence type="ECO:0000313" key="1">
    <source>
        <dbReference type="EMBL" id="KAF5763771.1"/>
    </source>
</evidence>
<dbReference type="Gramene" id="mRNA:HanXRQr2_Chr15g0684271">
    <property type="protein sequence ID" value="mRNA:HanXRQr2_Chr15g0684271"/>
    <property type="gene ID" value="HanXRQr2_Chr15g0684271"/>
</dbReference>
<reference evidence="1" key="1">
    <citation type="journal article" date="2017" name="Nature">
        <title>The sunflower genome provides insights into oil metabolism, flowering and Asterid evolution.</title>
        <authorList>
            <person name="Badouin H."/>
            <person name="Gouzy J."/>
            <person name="Grassa C.J."/>
            <person name="Murat F."/>
            <person name="Staton S.E."/>
            <person name="Cottret L."/>
            <person name="Lelandais-Briere C."/>
            <person name="Owens G.L."/>
            <person name="Carrere S."/>
            <person name="Mayjonade B."/>
            <person name="Legrand L."/>
            <person name="Gill N."/>
            <person name="Kane N.C."/>
            <person name="Bowers J.E."/>
            <person name="Hubner S."/>
            <person name="Bellec A."/>
            <person name="Berard A."/>
            <person name="Berges H."/>
            <person name="Blanchet N."/>
            <person name="Boniface M.C."/>
            <person name="Brunel D."/>
            <person name="Catrice O."/>
            <person name="Chaidir N."/>
            <person name="Claudel C."/>
            <person name="Donnadieu C."/>
            <person name="Faraut T."/>
            <person name="Fievet G."/>
            <person name="Helmstetter N."/>
            <person name="King M."/>
            <person name="Knapp S.J."/>
            <person name="Lai Z."/>
            <person name="Le Paslier M.C."/>
            <person name="Lippi Y."/>
            <person name="Lorenzon L."/>
            <person name="Mandel J.R."/>
            <person name="Marage G."/>
            <person name="Marchand G."/>
            <person name="Marquand E."/>
            <person name="Bret-Mestries E."/>
            <person name="Morien E."/>
            <person name="Nambeesan S."/>
            <person name="Nguyen T."/>
            <person name="Pegot-Espagnet P."/>
            <person name="Pouilly N."/>
            <person name="Raftis F."/>
            <person name="Sallet E."/>
            <person name="Schiex T."/>
            <person name="Thomas J."/>
            <person name="Vandecasteele C."/>
            <person name="Vares D."/>
            <person name="Vear F."/>
            <person name="Vautrin S."/>
            <person name="Crespi M."/>
            <person name="Mangin B."/>
            <person name="Burke J.M."/>
            <person name="Salse J."/>
            <person name="Munos S."/>
            <person name="Vincourt P."/>
            <person name="Rieseberg L.H."/>
            <person name="Langlade N.B."/>
        </authorList>
    </citation>
    <scope>NUCLEOTIDE SEQUENCE</scope>
    <source>
        <tissue evidence="1">Leaves</tissue>
    </source>
</reference>
<comment type="caution">
    <text evidence="1">The sequence shown here is derived from an EMBL/GenBank/DDBJ whole genome shotgun (WGS) entry which is preliminary data.</text>
</comment>
<reference evidence="1" key="2">
    <citation type="submission" date="2020-06" db="EMBL/GenBank/DDBJ databases">
        <title>Helianthus annuus Genome sequencing and assembly Release 2.</title>
        <authorList>
            <person name="Gouzy J."/>
            <person name="Langlade N."/>
            <person name="Munos S."/>
        </authorList>
    </citation>
    <scope>NUCLEOTIDE SEQUENCE</scope>
    <source>
        <tissue evidence="1">Leaves</tissue>
    </source>
</reference>
<proteinExistence type="predicted"/>
<name>A0A9K3DYE9_HELAN</name>
<protein>
    <submittedName>
        <fullName evidence="1">Uncharacterized protein</fullName>
    </submittedName>
</protein>
<accession>A0A9K3DYE9</accession>
<keyword evidence="2" id="KW-1185">Reference proteome</keyword>
<organism evidence="1 2">
    <name type="scientific">Helianthus annuus</name>
    <name type="common">Common sunflower</name>
    <dbReference type="NCBI Taxonomy" id="4232"/>
    <lineage>
        <taxon>Eukaryota</taxon>
        <taxon>Viridiplantae</taxon>
        <taxon>Streptophyta</taxon>
        <taxon>Embryophyta</taxon>
        <taxon>Tracheophyta</taxon>
        <taxon>Spermatophyta</taxon>
        <taxon>Magnoliopsida</taxon>
        <taxon>eudicotyledons</taxon>
        <taxon>Gunneridae</taxon>
        <taxon>Pentapetalae</taxon>
        <taxon>asterids</taxon>
        <taxon>campanulids</taxon>
        <taxon>Asterales</taxon>
        <taxon>Asteraceae</taxon>
        <taxon>Asteroideae</taxon>
        <taxon>Heliantheae alliance</taxon>
        <taxon>Heliantheae</taxon>
        <taxon>Helianthus</taxon>
    </lineage>
</organism>
<dbReference type="Proteomes" id="UP000215914">
    <property type="component" value="Unassembled WGS sequence"/>
</dbReference>
<dbReference type="AlphaFoldDB" id="A0A9K3DYE9"/>
<dbReference type="EMBL" id="MNCJ02000330">
    <property type="protein sequence ID" value="KAF5763771.1"/>
    <property type="molecule type" value="Genomic_DNA"/>
</dbReference>